<dbReference type="Pfam" id="PF13649">
    <property type="entry name" value="Methyltransf_25"/>
    <property type="match status" value="1"/>
</dbReference>
<evidence type="ECO:0000313" key="3">
    <source>
        <dbReference type="EMBL" id="WNC10445.1"/>
    </source>
</evidence>
<dbReference type="RefSeq" id="WP_090360611.1">
    <property type="nucleotide sequence ID" value="NZ_CP134081.1"/>
</dbReference>
<feature type="domain" description="Methyltransferase" evidence="2">
    <location>
        <begin position="79"/>
        <end position="167"/>
    </location>
</feature>
<dbReference type="PANTHER" id="PTHR43464:SF23">
    <property type="entry name" value="JUVENILE HORMONE ACID O-METHYLTRANSFERASE"/>
    <property type="match status" value="1"/>
</dbReference>
<protein>
    <submittedName>
        <fullName evidence="3">Class I SAM-dependent methyltransferase</fullName>
        <ecNumber evidence="3">2.1.-.-</ecNumber>
    </submittedName>
</protein>
<dbReference type="Gene3D" id="3.40.50.150">
    <property type="entry name" value="Vaccinia Virus protein VP39"/>
    <property type="match status" value="1"/>
</dbReference>
<proteinExistence type="predicted"/>
<accession>A0AAJ6M1J3</accession>
<feature type="region of interest" description="Disordered" evidence="1">
    <location>
        <begin position="1"/>
        <end position="23"/>
    </location>
</feature>
<name>A0AAJ6M1J3_9PSED</name>
<dbReference type="GO" id="GO:0010420">
    <property type="term" value="F:polyprenyldihydroxybenzoate methyltransferase activity"/>
    <property type="evidence" value="ECO:0007669"/>
    <property type="project" value="TreeGrafter"/>
</dbReference>
<evidence type="ECO:0000313" key="4">
    <source>
        <dbReference type="Proteomes" id="UP001258207"/>
    </source>
</evidence>
<dbReference type="InterPro" id="IPR041698">
    <property type="entry name" value="Methyltransf_25"/>
</dbReference>
<dbReference type="AlphaFoldDB" id="A0AAJ6M1J3"/>
<keyword evidence="3" id="KW-0489">Methyltransferase</keyword>
<sequence>MDAATTVIPSAPAPQTSSTRSIADALSHHSTHHLERYYDHWARHYDADVEAEAYCGPTMVVDLLDAVAQCPAVRHVSSVLDACCGTGLVGRTLHERGYRQISGCDLSKPMIDQAQATQAYQHLYSQIDLTQPLPPDMLRRFDAVVCCGAFIPGHLPASALRGLIGMTQSGGVVVVSIREAYYDTAGFEPLLQALKDEQGVSVLQRQMSARYLQNAKAHYLALHVA</sequence>
<dbReference type="CDD" id="cd02440">
    <property type="entry name" value="AdoMet_MTases"/>
    <property type="match status" value="1"/>
</dbReference>
<gene>
    <name evidence="3" type="ORF">RI108_03175</name>
</gene>
<evidence type="ECO:0000256" key="1">
    <source>
        <dbReference type="SAM" id="MobiDB-lite"/>
    </source>
</evidence>
<dbReference type="PANTHER" id="PTHR43464">
    <property type="entry name" value="METHYLTRANSFERASE"/>
    <property type="match status" value="1"/>
</dbReference>
<dbReference type="InterPro" id="IPR029063">
    <property type="entry name" value="SAM-dependent_MTases_sf"/>
</dbReference>
<dbReference type="GO" id="GO:0032259">
    <property type="term" value="P:methylation"/>
    <property type="evidence" value="ECO:0007669"/>
    <property type="project" value="UniProtKB-KW"/>
</dbReference>
<reference evidence="3" key="1">
    <citation type="submission" date="2023-09" db="EMBL/GenBank/DDBJ databases">
        <title>First report of Pseudomonas coleopterorum DJ13 causing leaf spot on Rhododendron pulchrum Sweet in China.</title>
        <authorList>
            <person name="Zhang Y."/>
        </authorList>
    </citation>
    <scope>NUCLEOTIDE SEQUENCE</scope>
    <source>
        <strain evidence="3">DJ13</strain>
    </source>
</reference>
<evidence type="ECO:0000259" key="2">
    <source>
        <dbReference type="Pfam" id="PF13649"/>
    </source>
</evidence>
<keyword evidence="3" id="KW-0808">Transferase</keyword>
<dbReference type="Proteomes" id="UP001258207">
    <property type="component" value="Chromosome"/>
</dbReference>
<dbReference type="EMBL" id="CP134081">
    <property type="protein sequence ID" value="WNC10445.1"/>
    <property type="molecule type" value="Genomic_DNA"/>
</dbReference>
<organism evidence="3 4">
    <name type="scientific">Pseudomonas coleopterorum</name>
    <dbReference type="NCBI Taxonomy" id="1605838"/>
    <lineage>
        <taxon>Bacteria</taxon>
        <taxon>Pseudomonadati</taxon>
        <taxon>Pseudomonadota</taxon>
        <taxon>Gammaproteobacteria</taxon>
        <taxon>Pseudomonadales</taxon>
        <taxon>Pseudomonadaceae</taxon>
        <taxon>Pseudomonas</taxon>
    </lineage>
</organism>
<dbReference type="SUPFAM" id="SSF53335">
    <property type="entry name" value="S-adenosyl-L-methionine-dependent methyltransferases"/>
    <property type="match status" value="1"/>
</dbReference>
<dbReference type="EC" id="2.1.-.-" evidence="3"/>